<proteinExistence type="inferred from homology"/>
<dbReference type="PANTHER" id="PTHR38686:SF1">
    <property type="entry name" value="APOLIPOPROTEIN N-ACYLTRANSFERASE"/>
    <property type="match status" value="1"/>
</dbReference>
<organism evidence="11">
    <name type="scientific">Schlesneria paludicola</name>
    <dbReference type="NCBI Taxonomy" id="360056"/>
    <lineage>
        <taxon>Bacteria</taxon>
        <taxon>Pseudomonadati</taxon>
        <taxon>Planctomycetota</taxon>
        <taxon>Planctomycetia</taxon>
        <taxon>Planctomycetales</taxon>
        <taxon>Planctomycetaceae</taxon>
        <taxon>Schlesneria</taxon>
    </lineage>
</organism>
<comment type="caution">
    <text evidence="11">The sequence shown here is derived from an EMBL/GenBank/DDBJ whole genome shotgun (WGS) entry which is preliminary data.</text>
</comment>
<evidence type="ECO:0000256" key="6">
    <source>
        <dbReference type="ARBA" id="ARBA00022989"/>
    </source>
</evidence>
<keyword evidence="5 9" id="KW-0812">Transmembrane</keyword>
<feature type="transmembrane region" description="Helical" evidence="9">
    <location>
        <begin position="135"/>
        <end position="161"/>
    </location>
</feature>
<feature type="transmembrane region" description="Helical" evidence="9">
    <location>
        <begin position="76"/>
        <end position="97"/>
    </location>
</feature>
<dbReference type="NCBIfam" id="TIGR00546">
    <property type="entry name" value="lnt"/>
    <property type="match status" value="1"/>
</dbReference>
<feature type="transmembrane region" description="Helical" evidence="9">
    <location>
        <begin position="181"/>
        <end position="201"/>
    </location>
</feature>
<protein>
    <recommendedName>
        <fullName evidence="9">Apolipoprotein N-acyltransferase</fullName>
        <shortName evidence="9">ALP N-acyltransferase</shortName>
        <ecNumber evidence="9">2.3.1.269</ecNumber>
    </recommendedName>
</protein>
<dbReference type="CDD" id="cd07571">
    <property type="entry name" value="ALP_N-acyl_transferase"/>
    <property type="match status" value="1"/>
</dbReference>
<keyword evidence="11" id="KW-0449">Lipoprotein</keyword>
<accession>A0A7C4LMV3</accession>
<keyword evidence="8 9" id="KW-0012">Acyltransferase</keyword>
<evidence type="ECO:0000256" key="5">
    <source>
        <dbReference type="ARBA" id="ARBA00022692"/>
    </source>
</evidence>
<dbReference type="GO" id="GO:0005886">
    <property type="term" value="C:plasma membrane"/>
    <property type="evidence" value="ECO:0007669"/>
    <property type="project" value="UniProtKB-SubCell"/>
</dbReference>
<evidence type="ECO:0000256" key="8">
    <source>
        <dbReference type="ARBA" id="ARBA00023315"/>
    </source>
</evidence>
<dbReference type="Pfam" id="PF20154">
    <property type="entry name" value="LNT_N"/>
    <property type="match status" value="1"/>
</dbReference>
<evidence type="ECO:0000313" key="11">
    <source>
        <dbReference type="EMBL" id="HGT37691.1"/>
    </source>
</evidence>
<dbReference type="InterPro" id="IPR045378">
    <property type="entry name" value="LNT_N"/>
</dbReference>
<keyword evidence="7 9" id="KW-0472">Membrane</keyword>
<feature type="transmembrane region" description="Helical" evidence="9">
    <location>
        <begin position="52"/>
        <end position="69"/>
    </location>
</feature>
<dbReference type="InterPro" id="IPR004563">
    <property type="entry name" value="Apolipo_AcylTrfase"/>
</dbReference>
<evidence type="ECO:0000256" key="3">
    <source>
        <dbReference type="ARBA" id="ARBA00022475"/>
    </source>
</evidence>
<evidence type="ECO:0000256" key="4">
    <source>
        <dbReference type="ARBA" id="ARBA00022679"/>
    </source>
</evidence>
<evidence type="ECO:0000256" key="1">
    <source>
        <dbReference type="ARBA" id="ARBA00004651"/>
    </source>
</evidence>
<sequence>MTPSVDRSVEEIIASARAQQRRQTPGAPFRLGLLLSVTTGLLLWASFFPLNWGPLAWLAPVPLLLLARTTRPVRRLYVACYLGGLAFYLPALQWMRLGDPTMYLAWWALAAYLAVSFPLQVALSRVAIHRWGVPLAVAAPVVWVGLDYAKAHLLSGFAWYFLAHTQYRWLELIQVSDIFGAYGVTFVMTLSAAALAGWIPAARLRWLGLSSDEEQAASEGLGLLPARTAPVWIAAAVLALTLGYGVVRRSQADFQPGPRVALIQGNFLASLRIPEEDFNRQYLTHLKLTAYAVREQPDVIVWPEGMVRWPLTSAPADLSDDELRRLAPKAPPRFWRDQSLREGLAYEAQRAGAAMIFGIGCVDLTPSGEIRQANSAILVRPDTGIAARYDKIHLVPFGEYLPFQTAFPWLQALTPYPPDFGLTAGTATAVFDYRGWRLAPIICFEDTVPHLVRRVVAYGYDTEQRRPVDVLVNLTNDGWFRGSSELDQHLVTAAFRAVECRTPLIRAVNTGISAVIDGDGAILDPEVFLDGDQQGRTTARDPQTGRWHKQLNAALVTNVPLDPRDSLYVRFGDWFAGLCSACALFWGLSGLSGGRRRGLEPIRSTP</sequence>
<dbReference type="Gene3D" id="3.60.110.10">
    <property type="entry name" value="Carbon-nitrogen hydrolase"/>
    <property type="match status" value="1"/>
</dbReference>
<dbReference type="EC" id="2.3.1.269" evidence="9"/>
<comment type="pathway">
    <text evidence="9">Protein modification; lipoprotein biosynthesis (N-acyl transfer).</text>
</comment>
<feature type="domain" description="CN hydrolase" evidence="10">
    <location>
        <begin position="258"/>
        <end position="563"/>
    </location>
</feature>
<feature type="transmembrane region" description="Helical" evidence="9">
    <location>
        <begin position="103"/>
        <end position="123"/>
    </location>
</feature>
<dbReference type="Pfam" id="PF00795">
    <property type="entry name" value="CN_hydrolase"/>
    <property type="match status" value="1"/>
</dbReference>
<dbReference type="AlphaFoldDB" id="A0A7C4LMV3"/>
<evidence type="ECO:0000256" key="7">
    <source>
        <dbReference type="ARBA" id="ARBA00023136"/>
    </source>
</evidence>
<keyword evidence="4 9" id="KW-0808">Transferase</keyword>
<dbReference type="InterPro" id="IPR003010">
    <property type="entry name" value="C-N_Hydrolase"/>
</dbReference>
<name>A0A7C4LMV3_9PLAN</name>
<evidence type="ECO:0000256" key="9">
    <source>
        <dbReference type="HAMAP-Rule" id="MF_01148"/>
    </source>
</evidence>
<comment type="function">
    <text evidence="9">Catalyzes the phospholipid dependent N-acylation of the N-terminal cysteine of apolipoprotein, the last step in lipoprotein maturation.</text>
</comment>
<reference evidence="11" key="1">
    <citation type="journal article" date="2020" name="mSystems">
        <title>Genome- and Community-Level Interaction Insights into Carbon Utilization and Element Cycling Functions of Hydrothermarchaeota in Hydrothermal Sediment.</title>
        <authorList>
            <person name="Zhou Z."/>
            <person name="Liu Y."/>
            <person name="Xu W."/>
            <person name="Pan J."/>
            <person name="Luo Z.H."/>
            <person name="Li M."/>
        </authorList>
    </citation>
    <scope>NUCLEOTIDE SEQUENCE [LARGE SCALE GENOMIC DNA]</scope>
    <source>
        <strain evidence="11">SpSt-508</strain>
    </source>
</reference>
<keyword evidence="3 9" id="KW-1003">Cell membrane</keyword>
<dbReference type="HAMAP" id="MF_01148">
    <property type="entry name" value="Lnt"/>
    <property type="match status" value="1"/>
</dbReference>
<keyword evidence="6 9" id="KW-1133">Transmembrane helix</keyword>
<evidence type="ECO:0000259" key="10">
    <source>
        <dbReference type="PROSITE" id="PS50263"/>
    </source>
</evidence>
<dbReference type="PANTHER" id="PTHR38686">
    <property type="entry name" value="APOLIPOPROTEIN N-ACYLTRANSFERASE"/>
    <property type="match status" value="1"/>
</dbReference>
<dbReference type="EMBL" id="DSVQ01000001">
    <property type="protein sequence ID" value="HGT37691.1"/>
    <property type="molecule type" value="Genomic_DNA"/>
</dbReference>
<feature type="transmembrane region" description="Helical" evidence="9">
    <location>
        <begin position="27"/>
        <end position="46"/>
    </location>
</feature>
<gene>
    <name evidence="9 11" type="primary">lnt</name>
    <name evidence="11" type="ORF">ENS64_00235</name>
</gene>
<dbReference type="GO" id="GO:0042158">
    <property type="term" value="P:lipoprotein biosynthetic process"/>
    <property type="evidence" value="ECO:0007669"/>
    <property type="project" value="UniProtKB-UniRule"/>
</dbReference>
<comment type="catalytic activity">
    <reaction evidence="9">
        <text>N-terminal S-1,2-diacyl-sn-glyceryl-L-cysteinyl-[lipoprotein] + a glycerophospholipid = N-acyl-S-1,2-diacyl-sn-glyceryl-L-cysteinyl-[lipoprotein] + a 2-acyl-sn-glycero-3-phospholipid + H(+)</text>
        <dbReference type="Rhea" id="RHEA:48228"/>
        <dbReference type="Rhea" id="RHEA-COMP:14681"/>
        <dbReference type="Rhea" id="RHEA-COMP:14684"/>
        <dbReference type="ChEBI" id="CHEBI:15378"/>
        <dbReference type="ChEBI" id="CHEBI:136912"/>
        <dbReference type="ChEBI" id="CHEBI:140656"/>
        <dbReference type="ChEBI" id="CHEBI:140657"/>
        <dbReference type="ChEBI" id="CHEBI:140660"/>
        <dbReference type="EC" id="2.3.1.269"/>
    </reaction>
</comment>
<dbReference type="InterPro" id="IPR036526">
    <property type="entry name" value="C-N_Hydrolase_sf"/>
</dbReference>
<dbReference type="PROSITE" id="PS50263">
    <property type="entry name" value="CN_HYDROLASE"/>
    <property type="match status" value="1"/>
</dbReference>
<evidence type="ECO:0000256" key="2">
    <source>
        <dbReference type="ARBA" id="ARBA00010065"/>
    </source>
</evidence>
<feature type="transmembrane region" description="Helical" evidence="9">
    <location>
        <begin position="229"/>
        <end position="247"/>
    </location>
</feature>
<comment type="subcellular location">
    <subcellularLocation>
        <location evidence="1 9">Cell membrane</location>
        <topology evidence="1 9">Multi-pass membrane protein</topology>
    </subcellularLocation>
</comment>
<dbReference type="SUPFAM" id="SSF56317">
    <property type="entry name" value="Carbon-nitrogen hydrolase"/>
    <property type="match status" value="1"/>
</dbReference>
<dbReference type="UniPathway" id="UPA00666"/>
<comment type="similarity">
    <text evidence="2 9">Belongs to the CN hydrolase family. Apolipoprotein N-acyltransferase subfamily.</text>
</comment>
<dbReference type="GO" id="GO:0016410">
    <property type="term" value="F:N-acyltransferase activity"/>
    <property type="evidence" value="ECO:0007669"/>
    <property type="project" value="UniProtKB-UniRule"/>
</dbReference>